<dbReference type="InterPro" id="IPR049739">
    <property type="entry name" value="YraL-like"/>
</dbReference>
<sequence length="98" mass="11248">MKYVNASKVLPEKLLLEIQQYVQGENLYIPKQETNYQKWGTVSGGKQLIDHRNSNIKASFNNGISIQQLAVEYCLSIETIKKIVYSKKIDRGNDENLD</sequence>
<reference evidence="1" key="1">
    <citation type="submission" date="2023-05" db="EMBL/GenBank/DDBJ databases">
        <title>Comparative genomics of Bacillaceae isolates and their secondary metabolite potential.</title>
        <authorList>
            <person name="Song L."/>
            <person name="Nielsen L.J."/>
            <person name="Mohite O."/>
            <person name="Xu X."/>
            <person name="Weber T."/>
            <person name="Kovacs A.T."/>
        </authorList>
    </citation>
    <scope>NUCLEOTIDE SEQUENCE</scope>
    <source>
        <strain evidence="1">LY1</strain>
    </source>
</reference>
<dbReference type="PANTHER" id="PTHR37812:SF1">
    <property type="entry name" value="MU-LIKE PROPHAGE FLUMU PROTEIN C"/>
    <property type="match status" value="1"/>
</dbReference>
<name>A0AAX3X102_9BACI</name>
<gene>
    <name evidence="1" type="ORF">QNH24_10830</name>
</gene>
<accession>A0AAX3X102</accession>
<organism evidence="1 2">
    <name type="scientific">Lysinibacillus pakistanensis</name>
    <dbReference type="NCBI Taxonomy" id="759811"/>
    <lineage>
        <taxon>Bacteria</taxon>
        <taxon>Bacillati</taxon>
        <taxon>Bacillota</taxon>
        <taxon>Bacilli</taxon>
        <taxon>Bacillales</taxon>
        <taxon>Bacillaceae</taxon>
        <taxon>Lysinibacillus</taxon>
    </lineage>
</organism>
<dbReference type="Proteomes" id="UP001178322">
    <property type="component" value="Chromosome"/>
</dbReference>
<dbReference type="AlphaFoldDB" id="A0AAX3X102"/>
<dbReference type="EMBL" id="CP126101">
    <property type="protein sequence ID" value="WHY53700.1"/>
    <property type="molecule type" value="Genomic_DNA"/>
</dbReference>
<dbReference type="PANTHER" id="PTHR37812">
    <property type="entry name" value="MU-LIKE PROPHAGE FLUMU PROTEIN C"/>
    <property type="match status" value="1"/>
</dbReference>
<evidence type="ECO:0000313" key="1">
    <source>
        <dbReference type="EMBL" id="WHY53700.1"/>
    </source>
</evidence>
<proteinExistence type="predicted"/>
<dbReference type="InterPro" id="IPR009057">
    <property type="entry name" value="Homeodomain-like_sf"/>
</dbReference>
<dbReference type="InterPro" id="IPR052411">
    <property type="entry name" value="c-mor_Regulatory_Protein"/>
</dbReference>
<evidence type="ECO:0000313" key="2">
    <source>
        <dbReference type="Proteomes" id="UP001178322"/>
    </source>
</evidence>
<dbReference type="RefSeq" id="WP_283872140.1">
    <property type="nucleotide sequence ID" value="NZ_CP126101.1"/>
</dbReference>
<protein>
    <submittedName>
        <fullName evidence="1">CD3324 family protein</fullName>
    </submittedName>
</protein>
<dbReference type="NCBIfam" id="NF040785">
    <property type="entry name" value="CD3324_fam"/>
    <property type="match status" value="1"/>
</dbReference>
<dbReference type="SUPFAM" id="SSF46689">
    <property type="entry name" value="Homeodomain-like"/>
    <property type="match status" value="1"/>
</dbReference>